<dbReference type="EMBL" id="UGRY01000002">
    <property type="protein sequence ID" value="SUA77714.1"/>
    <property type="molecule type" value="Genomic_DNA"/>
</dbReference>
<evidence type="ECO:0000259" key="1">
    <source>
        <dbReference type="Pfam" id="PF01370"/>
    </source>
</evidence>
<dbReference type="Gene3D" id="3.40.50.720">
    <property type="entry name" value="NAD(P)-binding Rossmann-like Domain"/>
    <property type="match status" value="1"/>
</dbReference>
<organism evidence="2 3">
    <name type="scientific">Nocardia otitidiscaviarum</name>
    <dbReference type="NCBI Taxonomy" id="1823"/>
    <lineage>
        <taxon>Bacteria</taxon>
        <taxon>Bacillati</taxon>
        <taxon>Actinomycetota</taxon>
        <taxon>Actinomycetes</taxon>
        <taxon>Mycobacteriales</taxon>
        <taxon>Nocardiaceae</taxon>
        <taxon>Nocardia</taxon>
    </lineage>
</organism>
<dbReference type="InterPro" id="IPR036291">
    <property type="entry name" value="NAD(P)-bd_dom_sf"/>
</dbReference>
<dbReference type="RefSeq" id="WP_039818967.1">
    <property type="nucleotide sequence ID" value="NZ_UGRY01000002.1"/>
</dbReference>
<accession>A0A378YKQ5</accession>
<name>A0A378YKQ5_9NOCA</name>
<feature type="domain" description="NAD-dependent epimerase/dehydratase" evidence="1">
    <location>
        <begin position="3"/>
        <end position="233"/>
    </location>
</feature>
<sequence>MRVVVLGGTGNVGTAVVAALAADPAVTSILGVARRIPERRVEKTEWVGADIRTDELEPLLRGADAVVHLAWAIQPMRRPLDTWRTNVHGTERVLRAVAAASVPALIYASSVGAYSPRRDVRPVTESWPTDGWPEAGYTREKAYVERLLDGFAFAYPHCRVVRLRPAFIFQRGAASEQRRLFAGPLLPNPLVRPELLPVLPTPRDLAFQAVHSADVAQAYRLAVTREVVGPFNIAAEPVLDPRSLGELLGARPVPIPVRPLRAAVAAAWRLRLLPVDPRLLDAFLRLPVMDTTRARDELGWTPRHSAADALLELLDGLRDGADLDTPPLAADAGGPLRIHEFTSGVGGFDPVDHDPQLLSGRG</sequence>
<evidence type="ECO:0000313" key="3">
    <source>
        <dbReference type="Proteomes" id="UP000255467"/>
    </source>
</evidence>
<dbReference type="OrthoDB" id="3338687at2"/>
<dbReference type="InterPro" id="IPR050177">
    <property type="entry name" value="Lipid_A_modif_metabolic_enz"/>
</dbReference>
<dbReference type="InterPro" id="IPR001509">
    <property type="entry name" value="Epimerase_deHydtase"/>
</dbReference>
<evidence type="ECO:0000313" key="2">
    <source>
        <dbReference type="EMBL" id="SUA77714.1"/>
    </source>
</evidence>
<dbReference type="EC" id="5.1.3.2" evidence="2"/>
<dbReference type="STRING" id="1406858.GCA_000710895_04963"/>
<dbReference type="AlphaFoldDB" id="A0A378YKQ5"/>
<dbReference type="PANTHER" id="PTHR43245:SF52">
    <property type="entry name" value="NAD-DEPENDENT EPIMERASE_DEHYDRATASE"/>
    <property type="match status" value="1"/>
</dbReference>
<protein>
    <submittedName>
        <fullName evidence="2">UDP-glucose 4-epimerase</fullName>
        <ecNumber evidence="2">5.1.3.2</ecNumber>
    </submittedName>
</protein>
<gene>
    <name evidence="2" type="primary">galE_2</name>
    <name evidence="2" type="ORF">NCTC1934_03148</name>
</gene>
<reference evidence="2 3" key="1">
    <citation type="submission" date="2018-06" db="EMBL/GenBank/DDBJ databases">
        <authorList>
            <consortium name="Pathogen Informatics"/>
            <person name="Doyle S."/>
        </authorList>
    </citation>
    <scope>NUCLEOTIDE SEQUENCE [LARGE SCALE GENOMIC DNA]</scope>
    <source>
        <strain evidence="2 3">NCTC1934</strain>
    </source>
</reference>
<keyword evidence="2" id="KW-0413">Isomerase</keyword>
<dbReference type="Proteomes" id="UP000255467">
    <property type="component" value="Unassembled WGS sequence"/>
</dbReference>
<proteinExistence type="predicted"/>
<dbReference type="Pfam" id="PF01370">
    <property type="entry name" value="Epimerase"/>
    <property type="match status" value="1"/>
</dbReference>
<dbReference type="PANTHER" id="PTHR43245">
    <property type="entry name" value="BIFUNCTIONAL POLYMYXIN RESISTANCE PROTEIN ARNA"/>
    <property type="match status" value="1"/>
</dbReference>
<dbReference type="GO" id="GO:0003978">
    <property type="term" value="F:UDP-glucose 4-epimerase activity"/>
    <property type="evidence" value="ECO:0007669"/>
    <property type="project" value="UniProtKB-EC"/>
</dbReference>
<dbReference type="SUPFAM" id="SSF51735">
    <property type="entry name" value="NAD(P)-binding Rossmann-fold domains"/>
    <property type="match status" value="1"/>
</dbReference>
<keyword evidence="3" id="KW-1185">Reference proteome</keyword>